<dbReference type="PANTHER" id="PTHR33184:SF5">
    <property type="entry name" value="PUTATIVE-RELATED"/>
    <property type="match status" value="1"/>
</dbReference>
<organism evidence="3 4">
    <name type="scientific">Aegilops tauschii subsp. strangulata</name>
    <name type="common">Goatgrass</name>
    <dbReference type="NCBI Taxonomy" id="200361"/>
    <lineage>
        <taxon>Eukaryota</taxon>
        <taxon>Viridiplantae</taxon>
        <taxon>Streptophyta</taxon>
        <taxon>Embryophyta</taxon>
        <taxon>Tracheophyta</taxon>
        <taxon>Spermatophyta</taxon>
        <taxon>Magnoliopsida</taxon>
        <taxon>Liliopsida</taxon>
        <taxon>Poales</taxon>
        <taxon>Poaceae</taxon>
        <taxon>BOP clade</taxon>
        <taxon>Pooideae</taxon>
        <taxon>Triticodae</taxon>
        <taxon>Triticeae</taxon>
        <taxon>Triticinae</taxon>
        <taxon>Aegilops</taxon>
    </lineage>
</organism>
<keyword evidence="1 2" id="KW-0732">Signal</keyword>
<dbReference type="Pfam" id="PF24068">
    <property type="entry name" value="TPD1_C"/>
    <property type="match status" value="1"/>
</dbReference>
<evidence type="ECO:0000313" key="4">
    <source>
        <dbReference type="Proteomes" id="UP000015105"/>
    </source>
</evidence>
<evidence type="ECO:0000256" key="1">
    <source>
        <dbReference type="ARBA" id="ARBA00022729"/>
    </source>
</evidence>
<protein>
    <submittedName>
        <fullName evidence="3">Uncharacterized protein</fullName>
    </submittedName>
</protein>
<accession>A0A453JZP4</accession>
<dbReference type="GO" id="GO:0001709">
    <property type="term" value="P:cell fate determination"/>
    <property type="evidence" value="ECO:0007669"/>
    <property type="project" value="TreeGrafter"/>
</dbReference>
<name>A0A453JZP4_AEGTS</name>
<feature type="chain" id="PRO_5019315001" evidence="2">
    <location>
        <begin position="30"/>
        <end position="168"/>
    </location>
</feature>
<feature type="signal peptide" evidence="2">
    <location>
        <begin position="1"/>
        <end position="29"/>
    </location>
</feature>
<proteinExistence type="predicted"/>
<reference evidence="3" key="4">
    <citation type="submission" date="2019-03" db="UniProtKB">
        <authorList>
            <consortium name="EnsemblPlants"/>
        </authorList>
    </citation>
    <scope>IDENTIFICATION</scope>
</reference>
<dbReference type="AlphaFoldDB" id="A0A453JZP4"/>
<dbReference type="PANTHER" id="PTHR33184">
    <property type="entry name" value="PROTEIN TAPETUM DETERMINANT 1-LIKE-RELATED"/>
    <property type="match status" value="1"/>
</dbReference>
<reference evidence="3" key="5">
    <citation type="journal article" date="2021" name="G3 (Bethesda)">
        <title>Aegilops tauschii genome assembly Aet v5.0 features greater sequence contiguity and improved annotation.</title>
        <authorList>
            <person name="Wang L."/>
            <person name="Zhu T."/>
            <person name="Rodriguez J.C."/>
            <person name="Deal K.R."/>
            <person name="Dubcovsky J."/>
            <person name="McGuire P.E."/>
            <person name="Lux T."/>
            <person name="Spannagl M."/>
            <person name="Mayer K.F.X."/>
            <person name="Baldrich P."/>
            <person name="Meyers B.C."/>
            <person name="Huo N."/>
            <person name="Gu Y.Q."/>
            <person name="Zhou H."/>
            <person name="Devos K.M."/>
            <person name="Bennetzen J.L."/>
            <person name="Unver T."/>
            <person name="Budak H."/>
            <person name="Gulick P.J."/>
            <person name="Galiba G."/>
            <person name="Kalapos B."/>
            <person name="Nelson D.R."/>
            <person name="Li P."/>
            <person name="You F.M."/>
            <person name="Luo M.C."/>
            <person name="Dvorak J."/>
        </authorList>
    </citation>
    <scope>NUCLEOTIDE SEQUENCE [LARGE SCALE GENOMIC DNA]</scope>
    <source>
        <strain evidence="3">cv. AL8/78</strain>
    </source>
</reference>
<reference evidence="3" key="3">
    <citation type="journal article" date="2017" name="Nature">
        <title>Genome sequence of the progenitor of the wheat D genome Aegilops tauschii.</title>
        <authorList>
            <person name="Luo M.C."/>
            <person name="Gu Y.Q."/>
            <person name="Puiu D."/>
            <person name="Wang H."/>
            <person name="Twardziok S.O."/>
            <person name="Deal K.R."/>
            <person name="Huo N."/>
            <person name="Zhu T."/>
            <person name="Wang L."/>
            <person name="Wang Y."/>
            <person name="McGuire P.E."/>
            <person name="Liu S."/>
            <person name="Long H."/>
            <person name="Ramasamy R.K."/>
            <person name="Rodriguez J.C."/>
            <person name="Van S.L."/>
            <person name="Yuan L."/>
            <person name="Wang Z."/>
            <person name="Xia Z."/>
            <person name="Xiao L."/>
            <person name="Anderson O.D."/>
            <person name="Ouyang S."/>
            <person name="Liang Y."/>
            <person name="Zimin A.V."/>
            <person name="Pertea G."/>
            <person name="Qi P."/>
            <person name="Bennetzen J.L."/>
            <person name="Dai X."/>
            <person name="Dawson M.W."/>
            <person name="Muller H.G."/>
            <person name="Kugler K."/>
            <person name="Rivarola-Duarte L."/>
            <person name="Spannagl M."/>
            <person name="Mayer K.F.X."/>
            <person name="Lu F.H."/>
            <person name="Bevan M.W."/>
            <person name="Leroy P."/>
            <person name="Li P."/>
            <person name="You F.M."/>
            <person name="Sun Q."/>
            <person name="Liu Z."/>
            <person name="Lyons E."/>
            <person name="Wicker T."/>
            <person name="Salzberg S.L."/>
            <person name="Devos K.M."/>
            <person name="Dvorak J."/>
        </authorList>
    </citation>
    <scope>NUCLEOTIDE SEQUENCE [LARGE SCALE GENOMIC DNA]</scope>
    <source>
        <strain evidence="3">cv. AL8/78</strain>
    </source>
</reference>
<reference evidence="4" key="2">
    <citation type="journal article" date="2017" name="Nat. Plants">
        <title>The Aegilops tauschii genome reveals multiple impacts of transposons.</title>
        <authorList>
            <person name="Zhao G."/>
            <person name="Zou C."/>
            <person name="Li K."/>
            <person name="Wang K."/>
            <person name="Li T."/>
            <person name="Gao L."/>
            <person name="Zhang X."/>
            <person name="Wang H."/>
            <person name="Yang Z."/>
            <person name="Liu X."/>
            <person name="Jiang W."/>
            <person name="Mao L."/>
            <person name="Kong X."/>
            <person name="Jiao Y."/>
            <person name="Jia J."/>
        </authorList>
    </citation>
    <scope>NUCLEOTIDE SEQUENCE [LARGE SCALE GENOMIC DNA]</scope>
    <source>
        <strain evidence="4">cv. AL8/78</strain>
    </source>
</reference>
<reference evidence="4" key="1">
    <citation type="journal article" date="2014" name="Science">
        <title>Ancient hybridizations among the ancestral genomes of bread wheat.</title>
        <authorList>
            <consortium name="International Wheat Genome Sequencing Consortium,"/>
            <person name="Marcussen T."/>
            <person name="Sandve S.R."/>
            <person name="Heier L."/>
            <person name="Spannagl M."/>
            <person name="Pfeifer M."/>
            <person name="Jakobsen K.S."/>
            <person name="Wulff B.B."/>
            <person name="Steuernagel B."/>
            <person name="Mayer K.F."/>
            <person name="Olsen O.A."/>
        </authorList>
    </citation>
    <scope>NUCLEOTIDE SEQUENCE [LARGE SCALE GENOMIC DNA]</scope>
    <source>
        <strain evidence="4">cv. AL8/78</strain>
    </source>
</reference>
<keyword evidence="4" id="KW-1185">Reference proteome</keyword>
<sequence length="168" mass="18308">DYSYITGMASKACILVLLFVAALLHTGTQEQCNTWSSSQFNLTDPWILCAVDVSTGHAIGDAGPCQLEDIRVSSVLTGRLVRNVPEYSVTVENTCSCPQGAVVMYCNLGEVNAVIPDTTKLRLLSRKQGHCLINSGWLIFKDKPITFTYAAKTQLDFTLDNASPECLV</sequence>
<evidence type="ECO:0000313" key="3">
    <source>
        <dbReference type="EnsemblPlants" id="AET5Gv20247700.16"/>
    </source>
</evidence>
<dbReference type="InterPro" id="IPR040361">
    <property type="entry name" value="TPD1"/>
</dbReference>
<dbReference type="Proteomes" id="UP000015105">
    <property type="component" value="Chromosome 5D"/>
</dbReference>
<dbReference type="Gramene" id="AET5Gv20247700.16">
    <property type="protein sequence ID" value="AET5Gv20247700.16"/>
    <property type="gene ID" value="AET5Gv20247700"/>
</dbReference>
<evidence type="ECO:0000256" key="2">
    <source>
        <dbReference type="SAM" id="SignalP"/>
    </source>
</evidence>
<dbReference type="EnsemblPlants" id="AET5Gv20247700.16">
    <property type="protein sequence ID" value="AET5Gv20247700.16"/>
    <property type="gene ID" value="AET5Gv20247700"/>
</dbReference>